<gene>
    <name evidence="2" type="ORF">OS242_11230</name>
</gene>
<dbReference type="CDD" id="cd00093">
    <property type="entry name" value="HTH_XRE"/>
    <property type="match status" value="1"/>
</dbReference>
<sequence length="394" mass="45629">MSTVENTSVANEVKMTLHRRIAEIMQEKGDSFSIRAFSSRLGMSRETLRLIVAGERPVTQLELERIATGLGLSVERLKKMDTLYKEQEVDLVLHATKRTKVMLMRALDFAKELVAVSRGGTERGSNLLRLGRIQYFLQQYDEAHHSFQSALKYAEIVNEQFGETYLLHRSTGLLMLTHTIRKEYSNVEHMIQLMETVFHLNPEKMGYVYYTRMKWNEHKGNIRLAKENAYTALDWFKQTCDMEQIGKAMINVAHFEYCTKNYEESARVLNSAIKILEPFDFSLLFAVKEYTKTLLRLGDSVAAIKFIEEYSYLANDYPDLRGKIQIMYTHAKNDPQYAARISEDPSISAGVRSLACKNLMQFFSLKDDASSVMFYYKKGRMISNKSEFFDEEEI</sequence>
<organism evidence="2 3">
    <name type="scientific">Tumebacillus lacus</name>
    <dbReference type="NCBI Taxonomy" id="2995335"/>
    <lineage>
        <taxon>Bacteria</taxon>
        <taxon>Bacillati</taxon>
        <taxon>Bacillota</taxon>
        <taxon>Bacilli</taxon>
        <taxon>Bacillales</taxon>
        <taxon>Alicyclobacillaceae</taxon>
        <taxon>Tumebacillus</taxon>
    </lineage>
</organism>
<dbReference type="InterPro" id="IPR011990">
    <property type="entry name" value="TPR-like_helical_dom_sf"/>
</dbReference>
<dbReference type="InterPro" id="IPR001387">
    <property type="entry name" value="Cro/C1-type_HTH"/>
</dbReference>
<dbReference type="PROSITE" id="PS50943">
    <property type="entry name" value="HTH_CROC1"/>
    <property type="match status" value="1"/>
</dbReference>
<dbReference type="Proteomes" id="UP001208017">
    <property type="component" value="Unassembled WGS sequence"/>
</dbReference>
<evidence type="ECO:0000313" key="3">
    <source>
        <dbReference type="Proteomes" id="UP001208017"/>
    </source>
</evidence>
<dbReference type="SUPFAM" id="SSF47413">
    <property type="entry name" value="lambda repressor-like DNA-binding domains"/>
    <property type="match status" value="1"/>
</dbReference>
<accession>A0ABT3X4M5</accession>
<keyword evidence="3" id="KW-1185">Reference proteome</keyword>
<dbReference type="EMBL" id="JAPMLT010000005">
    <property type="protein sequence ID" value="MCX7570535.1"/>
    <property type="molecule type" value="Genomic_DNA"/>
</dbReference>
<comment type="caution">
    <text evidence="2">The sequence shown here is derived from an EMBL/GenBank/DDBJ whole genome shotgun (WGS) entry which is preliminary data.</text>
</comment>
<name>A0ABT3X4M5_9BACL</name>
<dbReference type="SUPFAM" id="SSF48452">
    <property type="entry name" value="TPR-like"/>
    <property type="match status" value="1"/>
</dbReference>
<dbReference type="SMART" id="SM00530">
    <property type="entry name" value="HTH_XRE"/>
    <property type="match status" value="1"/>
</dbReference>
<dbReference type="RefSeq" id="WP_267151787.1">
    <property type="nucleotide sequence ID" value="NZ_JAPMLT010000005.1"/>
</dbReference>
<evidence type="ECO:0000313" key="2">
    <source>
        <dbReference type="EMBL" id="MCX7570535.1"/>
    </source>
</evidence>
<proteinExistence type="predicted"/>
<protein>
    <submittedName>
        <fullName evidence="2">Helix-turn-helix transcriptional regulator</fullName>
    </submittedName>
</protein>
<feature type="domain" description="HTH cro/C1-type" evidence="1">
    <location>
        <begin position="21"/>
        <end position="77"/>
    </location>
</feature>
<reference evidence="2 3" key="1">
    <citation type="submission" date="2022-11" db="EMBL/GenBank/DDBJ databases">
        <title>Study of microbial diversity in lake waters.</title>
        <authorList>
            <person name="Zhang J."/>
        </authorList>
    </citation>
    <scope>NUCLEOTIDE SEQUENCE [LARGE SCALE GENOMIC DNA]</scope>
    <source>
        <strain evidence="2 3">DT12</strain>
    </source>
</reference>
<dbReference type="Gene3D" id="1.25.40.10">
    <property type="entry name" value="Tetratricopeptide repeat domain"/>
    <property type="match status" value="1"/>
</dbReference>
<dbReference type="Gene3D" id="1.10.260.40">
    <property type="entry name" value="lambda repressor-like DNA-binding domains"/>
    <property type="match status" value="1"/>
</dbReference>
<dbReference type="InterPro" id="IPR010982">
    <property type="entry name" value="Lambda_DNA-bd_dom_sf"/>
</dbReference>
<evidence type="ECO:0000259" key="1">
    <source>
        <dbReference type="PROSITE" id="PS50943"/>
    </source>
</evidence>